<dbReference type="InterPro" id="IPR017585">
    <property type="entry name" value="SAF_FlgA"/>
</dbReference>
<proteinExistence type="inferred from homology"/>
<dbReference type="InterPro" id="IPR039246">
    <property type="entry name" value="Flagellar_FlgA"/>
</dbReference>
<evidence type="ECO:0000256" key="5">
    <source>
        <dbReference type="ARBA" id="ARBA00022764"/>
    </source>
</evidence>
<evidence type="ECO:0000256" key="1">
    <source>
        <dbReference type="ARBA" id="ARBA00004418"/>
    </source>
</evidence>
<reference evidence="9" key="1">
    <citation type="submission" date="2016-10" db="EMBL/GenBank/DDBJ databases">
        <authorList>
            <person name="Varghese N."/>
            <person name="Submissions S."/>
        </authorList>
    </citation>
    <scope>NUCLEOTIDE SEQUENCE [LARGE SCALE GENOMIC DNA]</scope>
    <source>
        <strain evidence="9">CCM 7469</strain>
    </source>
</reference>
<keyword evidence="9" id="KW-1185">Reference proteome</keyword>
<dbReference type="CDD" id="cd11614">
    <property type="entry name" value="SAF_CpaB_FlgA_like"/>
    <property type="match status" value="1"/>
</dbReference>
<dbReference type="PANTHER" id="PTHR36307">
    <property type="entry name" value="FLAGELLA BASAL BODY P-RING FORMATION PROTEIN FLGA"/>
    <property type="match status" value="1"/>
</dbReference>
<dbReference type="Gene3D" id="2.30.30.760">
    <property type="match status" value="1"/>
</dbReference>
<accession>A0A1G8FR08</accession>
<evidence type="ECO:0000256" key="3">
    <source>
        <dbReference type="ARBA" id="ARBA00014754"/>
    </source>
</evidence>
<dbReference type="Proteomes" id="UP000199636">
    <property type="component" value="Unassembled WGS sequence"/>
</dbReference>
<evidence type="ECO:0000256" key="4">
    <source>
        <dbReference type="ARBA" id="ARBA00022729"/>
    </source>
</evidence>
<evidence type="ECO:0000313" key="9">
    <source>
        <dbReference type="Proteomes" id="UP000199636"/>
    </source>
</evidence>
<keyword evidence="8" id="KW-0966">Cell projection</keyword>
<feature type="domain" description="SAF" evidence="7">
    <location>
        <begin position="152"/>
        <end position="214"/>
    </location>
</feature>
<keyword evidence="4" id="KW-0732">Signal</keyword>
<dbReference type="InterPro" id="IPR013974">
    <property type="entry name" value="SAF"/>
</dbReference>
<keyword evidence="8" id="KW-0969">Cilium</keyword>
<dbReference type="Pfam" id="PF13144">
    <property type="entry name" value="ChapFlgA"/>
    <property type="match status" value="1"/>
</dbReference>
<keyword evidence="8" id="KW-0282">Flagellum</keyword>
<comment type="function">
    <text evidence="6">Involved in the assembly process of the P-ring formation. It may associate with FlgF on the rod constituting a structure essential for the P-ring assembly or may act as a modulator protein for the P-ring assembly.</text>
</comment>
<evidence type="ECO:0000256" key="2">
    <source>
        <dbReference type="ARBA" id="ARBA00010474"/>
    </source>
</evidence>
<dbReference type="PANTHER" id="PTHR36307:SF1">
    <property type="entry name" value="FLAGELLA BASAL BODY P-RING FORMATION PROTEIN FLGA"/>
    <property type="match status" value="1"/>
</dbReference>
<name>A0A1G8FR08_9PSED</name>
<keyword evidence="5" id="KW-0574">Periplasm</keyword>
<comment type="subcellular location">
    <subcellularLocation>
        <location evidence="1">Periplasm</location>
    </subcellularLocation>
</comment>
<evidence type="ECO:0000313" key="8">
    <source>
        <dbReference type="EMBL" id="SDH84551.1"/>
    </source>
</evidence>
<comment type="similarity">
    <text evidence="2">Belongs to the FlgA family.</text>
</comment>
<dbReference type="EMBL" id="FNDS01000003">
    <property type="protein sequence ID" value="SDH84551.1"/>
    <property type="molecule type" value="Genomic_DNA"/>
</dbReference>
<evidence type="ECO:0000256" key="6">
    <source>
        <dbReference type="ARBA" id="ARBA00025643"/>
    </source>
</evidence>
<dbReference type="Gene3D" id="3.90.1210.10">
    <property type="entry name" value="Antifreeze-like/N-acetylneuraminic acid synthase C-terminal domain"/>
    <property type="match status" value="1"/>
</dbReference>
<dbReference type="SMART" id="SM00858">
    <property type="entry name" value="SAF"/>
    <property type="match status" value="1"/>
</dbReference>
<protein>
    <recommendedName>
        <fullName evidence="3">Flagella basal body P-ring formation protein FlgA</fullName>
    </recommendedName>
</protein>
<dbReference type="NCBIfam" id="TIGR03170">
    <property type="entry name" value="flgA_cterm"/>
    <property type="match status" value="1"/>
</dbReference>
<evidence type="ECO:0000259" key="7">
    <source>
        <dbReference type="SMART" id="SM00858"/>
    </source>
</evidence>
<dbReference type="AlphaFoldDB" id="A0A1G8FR08"/>
<dbReference type="STRING" id="428992.SAMN05216272_103400"/>
<organism evidence="8 9">
    <name type="scientific">Pseudomonas panipatensis</name>
    <dbReference type="NCBI Taxonomy" id="428992"/>
    <lineage>
        <taxon>Bacteria</taxon>
        <taxon>Pseudomonadati</taxon>
        <taxon>Pseudomonadota</taxon>
        <taxon>Gammaproteobacteria</taxon>
        <taxon>Pseudomonadales</taxon>
        <taxon>Pseudomonadaceae</taxon>
        <taxon>Pseudomonas</taxon>
    </lineage>
</organism>
<dbReference type="GO" id="GO:0042597">
    <property type="term" value="C:periplasmic space"/>
    <property type="evidence" value="ECO:0007669"/>
    <property type="project" value="UniProtKB-SubCell"/>
</dbReference>
<sequence>MPIFQIESKALISLNFINHTGRLTGRLLPLSRRPATVCGKALSALFLVLAGGLGASPTLAADDARGQIEQAIGAQLDAQFAEEARRNGWQGLRTQYSHELLGAPPALACASALQVQRRSEDASPLARQRFEVHCADTEGWTLMVSTQASAFLPVVYSSGVLERGAILGSQDLQLQPLNIARAPHGFFTRIDQVIGQSARRRIRAGQPLSPALLGSAQVVKRGQQVRINASRDGIEASAPGEALANGQQGDVIKVRNLGSQKVIQAQVVDAGVVSSTYQ</sequence>
<dbReference type="GO" id="GO:0044780">
    <property type="term" value="P:bacterial-type flagellum assembly"/>
    <property type="evidence" value="ECO:0007669"/>
    <property type="project" value="InterPro"/>
</dbReference>
<gene>
    <name evidence="8" type="ORF">SAMN05216272_103400</name>
</gene>